<organism evidence="9 10">
    <name type="scientific">Buchnera aphidicola</name>
    <name type="common">Cinara curvipes</name>
    <dbReference type="NCBI Taxonomy" id="2518975"/>
    <lineage>
        <taxon>Bacteria</taxon>
        <taxon>Pseudomonadati</taxon>
        <taxon>Pseudomonadota</taxon>
        <taxon>Gammaproteobacteria</taxon>
        <taxon>Enterobacterales</taxon>
        <taxon>Erwiniaceae</taxon>
        <taxon>Buchnera</taxon>
    </lineage>
</organism>
<dbReference type="RefSeq" id="WP_154029326.1">
    <property type="nucleotide sequence ID" value="NZ_LR217710.1"/>
</dbReference>
<evidence type="ECO:0000313" key="10">
    <source>
        <dbReference type="Proteomes" id="UP000294344"/>
    </source>
</evidence>
<dbReference type="GO" id="GO:0005737">
    <property type="term" value="C:cytoplasm"/>
    <property type="evidence" value="ECO:0007669"/>
    <property type="project" value="UniProtKB-SubCell"/>
</dbReference>
<sequence length="152" mass="18472">MKIYIQKACKKNIFFPKKKYFLLWLKEIFKNKKIEITIRLVNIKEIKFLNKKYRNENIPTNVLSFKSTIYLSIKKNFLFYIGDIILCAPYINKEARTLKKNVLEHWAHMSIHSALHLINYKHDTQQNRKKMEKIEKKIMMKLGFNNPYHIHN</sequence>
<reference evidence="9 10" key="1">
    <citation type="submission" date="2019-02" db="EMBL/GenBank/DDBJ databases">
        <authorList>
            <person name="Manzano-Marin A."/>
            <person name="Manzano-Marin A."/>
        </authorList>
    </citation>
    <scope>NUCLEOTIDE SEQUENCE [LARGE SCALE GENOMIC DNA]</scope>
    <source>
        <strain evidence="9 10">BuCicurvipes</strain>
    </source>
</reference>
<keyword evidence="2 8" id="KW-0690">Ribosome biogenesis</keyword>
<dbReference type="GO" id="GO:0006364">
    <property type="term" value="P:rRNA processing"/>
    <property type="evidence" value="ECO:0007669"/>
    <property type="project" value="UniProtKB-UniRule"/>
</dbReference>
<protein>
    <recommendedName>
        <fullName evidence="8">Endoribonuclease YbeY</fullName>
        <ecNumber evidence="8">3.1.-.-</ecNumber>
    </recommendedName>
</protein>
<evidence type="ECO:0000256" key="1">
    <source>
        <dbReference type="ARBA" id="ARBA00010875"/>
    </source>
</evidence>
<feature type="binding site" evidence="8">
    <location>
        <position position="122"/>
    </location>
    <ligand>
        <name>Zn(2+)</name>
        <dbReference type="ChEBI" id="CHEBI:29105"/>
        <note>catalytic</note>
    </ligand>
</feature>
<evidence type="ECO:0000256" key="8">
    <source>
        <dbReference type="HAMAP-Rule" id="MF_00009"/>
    </source>
</evidence>
<dbReference type="GO" id="GO:0004521">
    <property type="term" value="F:RNA endonuclease activity"/>
    <property type="evidence" value="ECO:0007669"/>
    <property type="project" value="UniProtKB-UniRule"/>
</dbReference>
<evidence type="ECO:0000256" key="4">
    <source>
        <dbReference type="ARBA" id="ARBA00022723"/>
    </source>
</evidence>
<gene>
    <name evidence="8 9" type="primary">ybeY</name>
    <name evidence="9" type="ORF">BUCICURV3402_285</name>
</gene>
<keyword evidence="8" id="KW-0963">Cytoplasm</keyword>
<dbReference type="InterPro" id="IPR023091">
    <property type="entry name" value="MetalPrtase_cat_dom_sf_prd"/>
</dbReference>
<evidence type="ECO:0000256" key="2">
    <source>
        <dbReference type="ARBA" id="ARBA00022517"/>
    </source>
</evidence>
<dbReference type="EC" id="3.1.-.-" evidence="8"/>
<keyword evidence="4 8" id="KW-0479">Metal-binding</keyword>
<keyword evidence="6 8" id="KW-0378">Hydrolase</keyword>
<dbReference type="GO" id="GO:0008270">
    <property type="term" value="F:zinc ion binding"/>
    <property type="evidence" value="ECO:0007669"/>
    <property type="project" value="UniProtKB-UniRule"/>
</dbReference>
<dbReference type="AlphaFoldDB" id="A0A451D6Z0"/>
<accession>A0A451D6Z0</accession>
<dbReference type="Gene3D" id="3.40.390.30">
    <property type="entry name" value="Metalloproteases ('zincins'), catalytic domain"/>
    <property type="match status" value="1"/>
</dbReference>
<dbReference type="Pfam" id="PF02130">
    <property type="entry name" value="YbeY"/>
    <property type="match status" value="1"/>
</dbReference>
<keyword evidence="5 8" id="KW-0255">Endonuclease</keyword>
<proteinExistence type="inferred from homology"/>
<keyword evidence="8" id="KW-0698">rRNA processing</keyword>
<dbReference type="SUPFAM" id="SSF55486">
    <property type="entry name" value="Metalloproteases ('zincins'), catalytic domain"/>
    <property type="match status" value="1"/>
</dbReference>
<dbReference type="Proteomes" id="UP000294344">
    <property type="component" value="Chromosome"/>
</dbReference>
<feature type="binding site" evidence="8">
    <location>
        <position position="116"/>
    </location>
    <ligand>
        <name>Zn(2+)</name>
        <dbReference type="ChEBI" id="CHEBI:29105"/>
        <note>catalytic</note>
    </ligand>
</feature>
<comment type="function">
    <text evidence="8">Single strand-specific metallo-endoribonuclease involved in late-stage 70S ribosome quality control and in maturation of the 3' terminus of the 16S rRNA.</text>
</comment>
<evidence type="ECO:0000256" key="6">
    <source>
        <dbReference type="ARBA" id="ARBA00022801"/>
    </source>
</evidence>
<dbReference type="OrthoDB" id="9807740at2"/>
<dbReference type="GO" id="GO:0004222">
    <property type="term" value="F:metalloendopeptidase activity"/>
    <property type="evidence" value="ECO:0007669"/>
    <property type="project" value="InterPro"/>
</dbReference>
<evidence type="ECO:0000256" key="5">
    <source>
        <dbReference type="ARBA" id="ARBA00022759"/>
    </source>
</evidence>
<comment type="cofactor">
    <cofactor evidence="8">
        <name>Zn(2+)</name>
        <dbReference type="ChEBI" id="CHEBI:29105"/>
    </cofactor>
    <text evidence="8">Binds 1 zinc ion.</text>
</comment>
<comment type="subcellular location">
    <subcellularLocation>
        <location evidence="8">Cytoplasm</location>
    </subcellularLocation>
</comment>
<feature type="binding site" evidence="8">
    <location>
        <position position="112"/>
    </location>
    <ligand>
        <name>Zn(2+)</name>
        <dbReference type="ChEBI" id="CHEBI:29105"/>
        <note>catalytic</note>
    </ligand>
</feature>
<keyword evidence="3 8" id="KW-0540">Nuclease</keyword>
<name>A0A451D6Z0_9GAMM</name>
<dbReference type="EMBL" id="LR217710">
    <property type="protein sequence ID" value="VFP81566.1"/>
    <property type="molecule type" value="Genomic_DNA"/>
</dbReference>
<dbReference type="InterPro" id="IPR002036">
    <property type="entry name" value="YbeY"/>
</dbReference>
<keyword evidence="7 8" id="KW-0862">Zinc</keyword>
<dbReference type="NCBIfam" id="TIGR00043">
    <property type="entry name" value="rRNA maturation RNase YbeY"/>
    <property type="match status" value="1"/>
</dbReference>
<dbReference type="PANTHER" id="PTHR46986">
    <property type="entry name" value="ENDORIBONUCLEASE YBEY, CHLOROPLASTIC"/>
    <property type="match status" value="1"/>
</dbReference>
<dbReference type="HAMAP" id="MF_00009">
    <property type="entry name" value="Endoribonucl_YbeY"/>
    <property type="match status" value="1"/>
</dbReference>
<evidence type="ECO:0000256" key="7">
    <source>
        <dbReference type="ARBA" id="ARBA00022833"/>
    </source>
</evidence>
<evidence type="ECO:0000313" key="9">
    <source>
        <dbReference type="EMBL" id="VFP81566.1"/>
    </source>
</evidence>
<evidence type="ECO:0000256" key="3">
    <source>
        <dbReference type="ARBA" id="ARBA00022722"/>
    </source>
</evidence>
<dbReference type="PANTHER" id="PTHR46986:SF1">
    <property type="entry name" value="ENDORIBONUCLEASE YBEY, CHLOROPLASTIC"/>
    <property type="match status" value="1"/>
</dbReference>
<comment type="similarity">
    <text evidence="1 8">Belongs to the endoribonuclease YbeY family.</text>
</comment>